<proteinExistence type="predicted"/>
<dbReference type="EMBL" id="QGGV01000006">
    <property type="protein sequence ID" value="PWK55863.1"/>
    <property type="molecule type" value="Genomic_DNA"/>
</dbReference>
<feature type="non-terminal residue" evidence="2">
    <location>
        <position position="1"/>
    </location>
</feature>
<organism evidence="2 3">
    <name type="scientific">Silicimonas algicola</name>
    <dbReference type="NCBI Taxonomy" id="1826607"/>
    <lineage>
        <taxon>Bacteria</taxon>
        <taxon>Pseudomonadati</taxon>
        <taxon>Pseudomonadota</taxon>
        <taxon>Alphaproteobacteria</taxon>
        <taxon>Rhodobacterales</taxon>
        <taxon>Paracoccaceae</taxon>
    </lineage>
</organism>
<sequence length="27" mass="3163">IGTVKSRVSRARRMILEDLGEEEFTRL</sequence>
<evidence type="ECO:0000313" key="3">
    <source>
        <dbReference type="Proteomes" id="UP000245390"/>
    </source>
</evidence>
<dbReference type="InterPro" id="IPR036388">
    <property type="entry name" value="WH-like_DNA-bd_sf"/>
</dbReference>
<dbReference type="Gene3D" id="1.10.10.10">
    <property type="entry name" value="Winged helix-like DNA-binding domain superfamily/Winged helix DNA-binding domain"/>
    <property type="match status" value="1"/>
</dbReference>
<accession>A0A316G5G2</accession>
<gene>
    <name evidence="2" type="ORF">C8D95_106259</name>
    <name evidence="1" type="ORF">C8D95_1151</name>
</gene>
<evidence type="ECO:0000313" key="1">
    <source>
        <dbReference type="EMBL" id="PWK52724.1"/>
    </source>
</evidence>
<dbReference type="EMBL" id="QGGV01000015">
    <property type="protein sequence ID" value="PWK52724.1"/>
    <property type="molecule type" value="Genomic_DNA"/>
</dbReference>
<comment type="caution">
    <text evidence="2">The sequence shown here is derived from an EMBL/GenBank/DDBJ whole genome shotgun (WGS) entry which is preliminary data.</text>
</comment>
<evidence type="ECO:0000313" key="2">
    <source>
        <dbReference type="EMBL" id="PWK55863.1"/>
    </source>
</evidence>
<protein>
    <submittedName>
        <fullName evidence="2">Uncharacterized protein</fullName>
    </submittedName>
</protein>
<name>A0A316G5G2_9RHOB</name>
<keyword evidence="3" id="KW-1185">Reference proteome</keyword>
<dbReference type="Proteomes" id="UP000245390">
    <property type="component" value="Unassembled WGS sequence"/>
</dbReference>
<dbReference type="AlphaFoldDB" id="A0A316G5G2"/>
<reference evidence="2 3" key="1">
    <citation type="submission" date="2018-05" db="EMBL/GenBank/DDBJ databases">
        <title>Genomic Encyclopedia of Type Strains, Phase IV (KMG-IV): sequencing the most valuable type-strain genomes for metagenomic binning, comparative biology and taxonomic classification.</title>
        <authorList>
            <person name="Goeker M."/>
        </authorList>
    </citation>
    <scope>NUCLEOTIDE SEQUENCE [LARGE SCALE GENOMIC DNA]</scope>
    <source>
        <strain evidence="2 3">DSM 103371</strain>
    </source>
</reference>